<evidence type="ECO:0000313" key="3">
    <source>
        <dbReference type="Proteomes" id="UP000316775"/>
    </source>
</evidence>
<feature type="transmembrane region" description="Helical" evidence="1">
    <location>
        <begin position="63"/>
        <end position="80"/>
    </location>
</feature>
<feature type="transmembrane region" description="Helical" evidence="1">
    <location>
        <begin position="12"/>
        <end position="30"/>
    </location>
</feature>
<name>A0A4Y4B0U3_9FLAO</name>
<sequence length="179" mass="21585">MTKSKEDWVKSPWTISIGTAIFSFLLTIGYDYLKEKPILSTIWSIFKWIGNMVWKVLNFDLKIWWLIIVFGLFILIIVIIDKFKNEETLKPDFCSYKEDTLKKWRWTWSWKLDNRKNAWIITDMKAHCPKCATPMIEYSNRYQLSFDCPRCEFRANDAECDEPHKIERIILDNIDRKRS</sequence>
<dbReference type="EMBL" id="BJNP01000024">
    <property type="protein sequence ID" value="GEC72737.1"/>
    <property type="molecule type" value="Genomic_DNA"/>
</dbReference>
<dbReference type="AlphaFoldDB" id="A0A4Y4B0U3"/>
<gene>
    <name evidence="2" type="ORF">FFL01_22760</name>
</gene>
<evidence type="ECO:0000256" key="1">
    <source>
        <dbReference type="SAM" id="Phobius"/>
    </source>
</evidence>
<protein>
    <submittedName>
        <fullName evidence="2">Uncharacterized protein</fullName>
    </submittedName>
</protein>
<keyword evidence="1" id="KW-1133">Transmembrane helix</keyword>
<proteinExistence type="predicted"/>
<dbReference type="OrthoDB" id="3078700at2"/>
<organism evidence="2 3">
    <name type="scientific">Flavobacterium flevense</name>
    <dbReference type="NCBI Taxonomy" id="983"/>
    <lineage>
        <taxon>Bacteria</taxon>
        <taxon>Pseudomonadati</taxon>
        <taxon>Bacteroidota</taxon>
        <taxon>Flavobacteriia</taxon>
        <taxon>Flavobacteriales</taxon>
        <taxon>Flavobacteriaceae</taxon>
        <taxon>Flavobacterium</taxon>
    </lineage>
</organism>
<dbReference type="Proteomes" id="UP000316775">
    <property type="component" value="Unassembled WGS sequence"/>
</dbReference>
<reference evidence="2 3" key="1">
    <citation type="submission" date="2019-06" db="EMBL/GenBank/DDBJ databases">
        <title>Whole genome shotgun sequence of Flavobacterium flevense NBRC 14960.</title>
        <authorList>
            <person name="Hosoyama A."/>
            <person name="Uohara A."/>
            <person name="Ohji S."/>
            <person name="Ichikawa N."/>
        </authorList>
    </citation>
    <scope>NUCLEOTIDE SEQUENCE [LARGE SCALE GENOMIC DNA]</scope>
    <source>
        <strain evidence="2 3">NBRC 14960</strain>
    </source>
</reference>
<keyword evidence="1" id="KW-0812">Transmembrane</keyword>
<keyword evidence="1" id="KW-0472">Membrane</keyword>
<dbReference type="RefSeq" id="WP_073245430.1">
    <property type="nucleotide sequence ID" value="NZ_BJNP01000024.1"/>
</dbReference>
<keyword evidence="3" id="KW-1185">Reference proteome</keyword>
<comment type="caution">
    <text evidence="2">The sequence shown here is derived from an EMBL/GenBank/DDBJ whole genome shotgun (WGS) entry which is preliminary data.</text>
</comment>
<accession>A0A4Y4B0U3</accession>
<evidence type="ECO:0000313" key="2">
    <source>
        <dbReference type="EMBL" id="GEC72737.1"/>
    </source>
</evidence>